<feature type="signal peptide" evidence="1">
    <location>
        <begin position="1"/>
        <end position="24"/>
    </location>
</feature>
<gene>
    <name evidence="2" type="ORF">JN757_02085</name>
</gene>
<evidence type="ECO:0000256" key="1">
    <source>
        <dbReference type="SAM" id="SignalP"/>
    </source>
</evidence>
<accession>A0ABX7GGZ8</accession>
<proteinExistence type="predicted"/>
<dbReference type="EMBL" id="CP069352">
    <property type="protein sequence ID" value="QRK84593.1"/>
    <property type="molecule type" value="Genomic_DNA"/>
</dbReference>
<dbReference type="Proteomes" id="UP000663686">
    <property type="component" value="Chromosome"/>
</dbReference>
<keyword evidence="3" id="KW-1185">Reference proteome</keyword>
<dbReference type="RefSeq" id="WP_203420277.1">
    <property type="nucleotide sequence ID" value="NZ_CP069352.1"/>
</dbReference>
<keyword evidence="1" id="KW-0732">Signal</keyword>
<protein>
    <submittedName>
        <fullName evidence="2">Uncharacterized protein</fullName>
    </submittedName>
</protein>
<name>A0ABX7GGZ8_9PSED</name>
<organism evidence="2 3">
    <name type="scientific">Pseudomonas granadensis</name>
    <dbReference type="NCBI Taxonomy" id="1421430"/>
    <lineage>
        <taxon>Bacteria</taxon>
        <taxon>Pseudomonadati</taxon>
        <taxon>Pseudomonadota</taxon>
        <taxon>Gammaproteobacteria</taxon>
        <taxon>Pseudomonadales</taxon>
        <taxon>Pseudomonadaceae</taxon>
        <taxon>Pseudomonas</taxon>
    </lineage>
</organism>
<sequence>MMQLTKWTLMYMALVLAPLSMASAATENTPPGQMQISNKTSFPLYVFQNASRKVVMPNEHVQTADYKASAVTVTTSTPEAVIRFVTLSHSKSCKAQACVLITGN</sequence>
<reference evidence="2 3" key="1">
    <citation type="submission" date="2021-03" db="EMBL/GenBank/DDBJ databases">
        <title>P. granadensis CT364 genome publication.</title>
        <authorList>
            <person name="Stach J."/>
            <person name="Montero-Calasanz Md.C."/>
        </authorList>
    </citation>
    <scope>NUCLEOTIDE SEQUENCE [LARGE SCALE GENOMIC DNA]</scope>
    <source>
        <strain evidence="2 3">CT364</strain>
    </source>
</reference>
<evidence type="ECO:0000313" key="3">
    <source>
        <dbReference type="Proteomes" id="UP000663686"/>
    </source>
</evidence>
<feature type="chain" id="PRO_5046248020" evidence="1">
    <location>
        <begin position="25"/>
        <end position="104"/>
    </location>
</feature>
<evidence type="ECO:0000313" key="2">
    <source>
        <dbReference type="EMBL" id="QRK84593.1"/>
    </source>
</evidence>